<dbReference type="Proteomes" id="UP000235388">
    <property type="component" value="Unassembled WGS sequence"/>
</dbReference>
<dbReference type="OrthoDB" id="3359487at2759"/>
<keyword evidence="3" id="KW-1185">Reference proteome</keyword>
<feature type="region of interest" description="Disordered" evidence="1">
    <location>
        <begin position="75"/>
        <end position="105"/>
    </location>
</feature>
<accession>A0A2N5W6B3</accession>
<comment type="caution">
    <text evidence="2">The sequence shown here is derived from an EMBL/GenBank/DDBJ whole genome shotgun (WGS) entry which is preliminary data.</text>
</comment>
<gene>
    <name evidence="2" type="ORF">PCANC_01410</name>
</gene>
<evidence type="ECO:0000313" key="2">
    <source>
        <dbReference type="EMBL" id="PLW57785.1"/>
    </source>
</evidence>
<feature type="compositionally biased region" description="Basic and acidic residues" evidence="1">
    <location>
        <begin position="91"/>
        <end position="105"/>
    </location>
</feature>
<evidence type="ECO:0000256" key="1">
    <source>
        <dbReference type="SAM" id="MobiDB-lite"/>
    </source>
</evidence>
<evidence type="ECO:0000313" key="3">
    <source>
        <dbReference type="Proteomes" id="UP000235388"/>
    </source>
</evidence>
<organism evidence="2 3">
    <name type="scientific">Puccinia coronata f. sp. avenae</name>
    <dbReference type="NCBI Taxonomy" id="200324"/>
    <lineage>
        <taxon>Eukaryota</taxon>
        <taxon>Fungi</taxon>
        <taxon>Dikarya</taxon>
        <taxon>Basidiomycota</taxon>
        <taxon>Pucciniomycotina</taxon>
        <taxon>Pucciniomycetes</taxon>
        <taxon>Pucciniales</taxon>
        <taxon>Pucciniaceae</taxon>
        <taxon>Puccinia</taxon>
    </lineage>
</organism>
<evidence type="ECO:0008006" key="4">
    <source>
        <dbReference type="Google" id="ProtNLM"/>
    </source>
</evidence>
<proteinExistence type="predicted"/>
<reference evidence="2 3" key="1">
    <citation type="submission" date="2017-11" db="EMBL/GenBank/DDBJ databases">
        <title>De novo assembly and phasing of dikaryotic genomes from two isolates of Puccinia coronata f. sp. avenae, the causal agent of oat crown rust.</title>
        <authorList>
            <person name="Miller M.E."/>
            <person name="Zhang Y."/>
            <person name="Omidvar V."/>
            <person name="Sperschneider J."/>
            <person name="Schwessinger B."/>
            <person name="Raley C."/>
            <person name="Palmer J.M."/>
            <person name="Garnica D."/>
            <person name="Upadhyaya N."/>
            <person name="Rathjen J."/>
            <person name="Taylor J.M."/>
            <person name="Park R.F."/>
            <person name="Dodds P.N."/>
            <person name="Hirsch C.D."/>
            <person name="Kianian S.F."/>
            <person name="Figueroa M."/>
        </authorList>
    </citation>
    <scope>NUCLEOTIDE SEQUENCE [LARGE SCALE GENOMIC DNA]</scope>
    <source>
        <strain evidence="2">12NC29</strain>
    </source>
</reference>
<protein>
    <recommendedName>
        <fullName evidence="4">HAT C-terminal dimerisation domain-containing protein</fullName>
    </recommendedName>
</protein>
<dbReference type="AlphaFoldDB" id="A0A2N5W6B3"/>
<dbReference type="EMBL" id="PGCJ01000008">
    <property type="protein sequence ID" value="PLW57785.1"/>
    <property type="molecule type" value="Genomic_DNA"/>
</dbReference>
<name>A0A2N5W6B3_9BASI</name>
<sequence length="325" mass="35720">MVKELKRLKWPRFKGKTEWIQCFAHVLNLIVQGILWPFGTHKKKEICDNNPVLVDCDASCEEDNLEGQILARGEEPAGLSEEELSNSDSIGKADHNNTESLVKEDIKNRSNEEAGDLYTSSSCKQSLAKDKYFKLANWEPNWIAKAIRLARDMWVSHYKPKSLPVTTPSATPTLPSRPKTGMLSGLSEAAAAQGGNRSSDAFNIWLTRGLVLDGNNPVNPLKWWIQQKRSGNTHGGLEPPLTLRDHSALGQITLHCGGTALHQSHGRYPQVPAKSTRGTLQAVPHAVPGIGFWQKTARYPGVNGYPGPLGHSLLATKTPPSCCYS</sequence>